<dbReference type="Gene3D" id="1.10.287.1260">
    <property type="match status" value="1"/>
</dbReference>
<feature type="transmembrane region" description="Helical" evidence="7">
    <location>
        <begin position="161"/>
        <end position="183"/>
    </location>
</feature>
<evidence type="ECO:0000259" key="8">
    <source>
        <dbReference type="Pfam" id="PF00924"/>
    </source>
</evidence>
<feature type="transmembrane region" description="Helical" evidence="7">
    <location>
        <begin position="119"/>
        <end position="141"/>
    </location>
</feature>
<dbReference type="InterPro" id="IPR011014">
    <property type="entry name" value="MscS_channel_TM-2"/>
</dbReference>
<keyword evidence="4 7" id="KW-0812">Transmembrane</keyword>
<evidence type="ECO:0000313" key="10">
    <source>
        <dbReference type="EMBL" id="MDC7228635.1"/>
    </source>
</evidence>
<keyword evidence="6 7" id="KW-0472">Membrane</keyword>
<keyword evidence="5 7" id="KW-1133">Transmembrane helix</keyword>
<dbReference type="GO" id="GO:0008381">
    <property type="term" value="F:mechanosensitive monoatomic ion channel activity"/>
    <property type="evidence" value="ECO:0007669"/>
    <property type="project" value="UniProtKB-ARBA"/>
</dbReference>
<dbReference type="InterPro" id="IPR011066">
    <property type="entry name" value="MscS_channel_C_sf"/>
</dbReference>
<feature type="domain" description="Mechanosensitive ion channel MscS" evidence="8">
    <location>
        <begin position="208"/>
        <end position="273"/>
    </location>
</feature>
<evidence type="ECO:0000256" key="2">
    <source>
        <dbReference type="ARBA" id="ARBA00008017"/>
    </source>
</evidence>
<dbReference type="SUPFAM" id="SSF82689">
    <property type="entry name" value="Mechanosensitive channel protein MscS (YggB), C-terminal domain"/>
    <property type="match status" value="1"/>
</dbReference>
<comment type="subcellular location">
    <subcellularLocation>
        <location evidence="1">Cell membrane</location>
        <topology evidence="1">Multi-pass membrane protein</topology>
    </subcellularLocation>
</comment>
<dbReference type="InterPro" id="IPR023408">
    <property type="entry name" value="MscS_beta-dom_sf"/>
</dbReference>
<name>A0AAJ1MP28_9SPIO</name>
<feature type="transmembrane region" description="Helical" evidence="7">
    <location>
        <begin position="26"/>
        <end position="47"/>
    </location>
</feature>
<evidence type="ECO:0000256" key="7">
    <source>
        <dbReference type="SAM" id="Phobius"/>
    </source>
</evidence>
<comment type="similarity">
    <text evidence="2">Belongs to the MscS (TC 1.A.23) family.</text>
</comment>
<dbReference type="InterPro" id="IPR006685">
    <property type="entry name" value="MscS_channel_2nd"/>
</dbReference>
<dbReference type="Proteomes" id="UP001221217">
    <property type="component" value="Unassembled WGS sequence"/>
</dbReference>
<proteinExistence type="inferred from homology"/>
<reference evidence="10 11" key="1">
    <citation type="submission" date="2022-12" db="EMBL/GenBank/DDBJ databases">
        <title>Metagenome assembled genome from gulf of manar.</title>
        <authorList>
            <person name="Kohli P."/>
            <person name="Pk S."/>
            <person name="Venkata Ramana C."/>
            <person name="Sasikala C."/>
        </authorList>
    </citation>
    <scope>NUCLEOTIDE SEQUENCE [LARGE SCALE GENOMIC DNA]</scope>
    <source>
        <strain evidence="10">JB008</strain>
    </source>
</reference>
<evidence type="ECO:0000256" key="1">
    <source>
        <dbReference type="ARBA" id="ARBA00004651"/>
    </source>
</evidence>
<dbReference type="Pfam" id="PF00924">
    <property type="entry name" value="MS_channel_2nd"/>
    <property type="match status" value="1"/>
</dbReference>
<accession>A0AAJ1MP28</accession>
<feature type="domain" description="Mechanosensitive ion channel MscS C-terminal" evidence="9">
    <location>
        <begin position="284"/>
        <end position="364"/>
    </location>
</feature>
<dbReference type="PANTHER" id="PTHR30347:SF1">
    <property type="entry name" value="MECHANOSENSITIVE CHANNEL MSCK"/>
    <property type="match status" value="1"/>
</dbReference>
<feature type="transmembrane region" description="Helical" evidence="7">
    <location>
        <begin position="78"/>
        <end position="99"/>
    </location>
</feature>
<dbReference type="Pfam" id="PF21082">
    <property type="entry name" value="MS_channel_3rd"/>
    <property type="match status" value="1"/>
</dbReference>
<organism evidence="10 11">
    <name type="scientific">Candidatus Thalassospirochaeta sargassi</name>
    <dbReference type="NCBI Taxonomy" id="3119039"/>
    <lineage>
        <taxon>Bacteria</taxon>
        <taxon>Pseudomonadati</taxon>
        <taxon>Spirochaetota</taxon>
        <taxon>Spirochaetia</taxon>
        <taxon>Spirochaetales</taxon>
        <taxon>Spirochaetaceae</taxon>
        <taxon>Candidatus Thalassospirochaeta</taxon>
    </lineage>
</organism>
<evidence type="ECO:0000256" key="6">
    <source>
        <dbReference type="ARBA" id="ARBA00023136"/>
    </source>
</evidence>
<dbReference type="InterPro" id="IPR052702">
    <property type="entry name" value="MscS-like_channel"/>
</dbReference>
<dbReference type="Gene3D" id="2.30.30.60">
    <property type="match status" value="1"/>
</dbReference>
<dbReference type="SUPFAM" id="SSF50182">
    <property type="entry name" value="Sm-like ribonucleoproteins"/>
    <property type="match status" value="1"/>
</dbReference>
<sequence length="385" mass="43500">MDFREILHNILFSKIVLGTLNLPFNLIGLLLRFVLPLLVIFFAFKLIKRGIALLINKSKAKDENKTIAKTWVRRGLNIIYYIIAAILVSSFLGAETMRYLGMIFDVLNQPFIESGGTRITIITIILTIPVFYLGSWVGKTVKKMINHDLLERMGLDDSKKFSVTSLIQYGVMIVVVLIGMSVIGVDLSALTLLFGVLGIGIGFGLQSIVANIIAGLVIIFSRPVKEGDRIIINGIEGTVSQIRLNSTNITTLKNESIIVPNSNFVENIVHNYSYEDRKIVIRNNISISYDNDPEEAIEVLESIAINTDYVLNDPAPKARFKNFGDSGLDISLFSWISDLQYKYEVHDLINRQIWKRFRDENISIPYPHVHVIMPDKHKEDETIED</sequence>
<dbReference type="Gene3D" id="3.30.70.100">
    <property type="match status" value="1"/>
</dbReference>
<dbReference type="PANTHER" id="PTHR30347">
    <property type="entry name" value="POTASSIUM CHANNEL RELATED"/>
    <property type="match status" value="1"/>
</dbReference>
<comment type="caution">
    <text evidence="10">The sequence shown here is derived from an EMBL/GenBank/DDBJ whole genome shotgun (WGS) entry which is preliminary data.</text>
</comment>
<evidence type="ECO:0000259" key="9">
    <source>
        <dbReference type="Pfam" id="PF21082"/>
    </source>
</evidence>
<gene>
    <name evidence="10" type="ORF">PQJ61_17870</name>
</gene>
<protein>
    <submittedName>
        <fullName evidence="10">Mechanosensitive ion channel</fullName>
    </submittedName>
</protein>
<keyword evidence="3" id="KW-1003">Cell membrane</keyword>
<dbReference type="AlphaFoldDB" id="A0AAJ1MP28"/>
<evidence type="ECO:0000313" key="11">
    <source>
        <dbReference type="Proteomes" id="UP001221217"/>
    </source>
</evidence>
<dbReference type="InterPro" id="IPR010920">
    <property type="entry name" value="LSM_dom_sf"/>
</dbReference>
<dbReference type="GO" id="GO:0005886">
    <property type="term" value="C:plasma membrane"/>
    <property type="evidence" value="ECO:0007669"/>
    <property type="project" value="UniProtKB-SubCell"/>
</dbReference>
<evidence type="ECO:0000256" key="5">
    <source>
        <dbReference type="ARBA" id="ARBA00022989"/>
    </source>
</evidence>
<feature type="transmembrane region" description="Helical" evidence="7">
    <location>
        <begin position="189"/>
        <end position="220"/>
    </location>
</feature>
<evidence type="ECO:0000256" key="4">
    <source>
        <dbReference type="ARBA" id="ARBA00022692"/>
    </source>
</evidence>
<dbReference type="InterPro" id="IPR049278">
    <property type="entry name" value="MS_channel_C"/>
</dbReference>
<evidence type="ECO:0000256" key="3">
    <source>
        <dbReference type="ARBA" id="ARBA00022475"/>
    </source>
</evidence>
<dbReference type="EMBL" id="JAQQAL010000052">
    <property type="protein sequence ID" value="MDC7228635.1"/>
    <property type="molecule type" value="Genomic_DNA"/>
</dbReference>
<dbReference type="SUPFAM" id="SSF82861">
    <property type="entry name" value="Mechanosensitive channel protein MscS (YggB), transmembrane region"/>
    <property type="match status" value="1"/>
</dbReference>